<dbReference type="AlphaFoldDB" id="A0A1Y2EW45"/>
<comment type="caution">
    <text evidence="2">The sequence shown here is derived from an EMBL/GenBank/DDBJ whole genome shotgun (WGS) entry which is preliminary data.</text>
</comment>
<accession>A0A1Y2EW45</accession>
<organism evidence="2 3">
    <name type="scientific">Protomyces lactucae-debilis</name>
    <dbReference type="NCBI Taxonomy" id="2754530"/>
    <lineage>
        <taxon>Eukaryota</taxon>
        <taxon>Fungi</taxon>
        <taxon>Dikarya</taxon>
        <taxon>Ascomycota</taxon>
        <taxon>Taphrinomycotina</taxon>
        <taxon>Taphrinomycetes</taxon>
        <taxon>Taphrinales</taxon>
        <taxon>Protomycetaceae</taxon>
        <taxon>Protomyces</taxon>
    </lineage>
</organism>
<dbReference type="EMBL" id="MCFI01000025">
    <property type="protein sequence ID" value="ORY75770.1"/>
    <property type="molecule type" value="Genomic_DNA"/>
</dbReference>
<reference evidence="2 3" key="1">
    <citation type="submission" date="2016-07" db="EMBL/GenBank/DDBJ databases">
        <title>Pervasive Adenine N6-methylation of Active Genes in Fungi.</title>
        <authorList>
            <consortium name="DOE Joint Genome Institute"/>
            <person name="Mondo S.J."/>
            <person name="Dannebaum R.O."/>
            <person name="Kuo R.C."/>
            <person name="Labutti K."/>
            <person name="Haridas S."/>
            <person name="Kuo A."/>
            <person name="Salamov A."/>
            <person name="Ahrendt S.R."/>
            <person name="Lipzen A."/>
            <person name="Sullivan W."/>
            <person name="Andreopoulos W.B."/>
            <person name="Clum A."/>
            <person name="Lindquist E."/>
            <person name="Daum C."/>
            <person name="Ramamoorthy G.K."/>
            <person name="Gryganskyi A."/>
            <person name="Culley D."/>
            <person name="Magnuson J.K."/>
            <person name="James T.Y."/>
            <person name="O'Malley M.A."/>
            <person name="Stajich J.E."/>
            <person name="Spatafora J.W."/>
            <person name="Visel A."/>
            <person name="Grigoriev I.V."/>
        </authorList>
    </citation>
    <scope>NUCLEOTIDE SEQUENCE [LARGE SCALE GENOMIC DNA]</scope>
    <source>
        <strain evidence="2 3">12-1054</strain>
    </source>
</reference>
<dbReference type="RefSeq" id="XP_040722418.1">
    <property type="nucleotide sequence ID" value="XM_040870123.1"/>
</dbReference>
<evidence type="ECO:0000313" key="2">
    <source>
        <dbReference type="EMBL" id="ORY75770.1"/>
    </source>
</evidence>
<name>A0A1Y2EW45_PROLT</name>
<sequence length="406" mass="45129">MLTSTAGLLCFIGYVSLRLSLLFSMHRGILAQDDDCMQYQLSVCSVVKIKFKSHASNCGNSLISKTCSLDALDLKSYLQGSSAGTDIEKPNRPRLLPPGCGSEASTSGSERCSFDPLESPWRTTRAWIGSPWEQLPDCETVCVERTADLYYSIARSKADPCIRIMDTTDSTSWDILFRHPQEAKSITLAQGGLCLCKVDMVMQRVVQRLPPESDSANSSADTSPCQAPPVYIPYCEPLKTSERIINSFKVLQQQSWYPEPSFTGANPDYVLEDGIWDAVYIGPGFINSIACDAQCADLFADEFFRLNTLPSGLDPSQSSNCTIKYHVGNETHPGNTVLCCKGESMAPIIKRIELLHMSDLRNKRRENVNIKACMSLPLPNDMIDLIAERLASDSQLEWELFRRSFL</sequence>
<evidence type="ECO:0000313" key="3">
    <source>
        <dbReference type="Proteomes" id="UP000193685"/>
    </source>
</evidence>
<keyword evidence="3" id="KW-1185">Reference proteome</keyword>
<dbReference type="GeneID" id="63786722"/>
<proteinExistence type="predicted"/>
<evidence type="ECO:0000256" key="1">
    <source>
        <dbReference type="SAM" id="MobiDB-lite"/>
    </source>
</evidence>
<protein>
    <submittedName>
        <fullName evidence="2">Uncharacterized protein</fullName>
    </submittedName>
</protein>
<dbReference type="Proteomes" id="UP000193685">
    <property type="component" value="Unassembled WGS sequence"/>
</dbReference>
<gene>
    <name evidence="2" type="ORF">BCR37DRAFT_383849</name>
</gene>
<feature type="region of interest" description="Disordered" evidence="1">
    <location>
        <begin position="84"/>
        <end position="116"/>
    </location>
</feature>